<dbReference type="Proteomes" id="UP001605036">
    <property type="component" value="Unassembled WGS sequence"/>
</dbReference>
<keyword evidence="2" id="KW-1185">Reference proteome</keyword>
<organism evidence="1 2">
    <name type="scientific">Riccia fluitans</name>
    <dbReference type="NCBI Taxonomy" id="41844"/>
    <lineage>
        <taxon>Eukaryota</taxon>
        <taxon>Viridiplantae</taxon>
        <taxon>Streptophyta</taxon>
        <taxon>Embryophyta</taxon>
        <taxon>Marchantiophyta</taxon>
        <taxon>Marchantiopsida</taxon>
        <taxon>Marchantiidae</taxon>
        <taxon>Marchantiales</taxon>
        <taxon>Ricciaceae</taxon>
        <taxon>Riccia</taxon>
    </lineage>
</organism>
<dbReference type="EMBL" id="JBHFFA010000001">
    <property type="protein sequence ID" value="KAL2651011.1"/>
    <property type="molecule type" value="Genomic_DNA"/>
</dbReference>
<gene>
    <name evidence="1" type="ORF">R1flu_019139</name>
</gene>
<evidence type="ECO:0000313" key="2">
    <source>
        <dbReference type="Proteomes" id="UP001605036"/>
    </source>
</evidence>
<dbReference type="AlphaFoldDB" id="A0ABD1ZJD0"/>
<comment type="caution">
    <text evidence="1">The sequence shown here is derived from an EMBL/GenBank/DDBJ whole genome shotgun (WGS) entry which is preliminary data.</text>
</comment>
<name>A0ABD1ZJD0_9MARC</name>
<sequence length="133" mass="14901">MERRGRGRFVSSAGYFPGSSLTEKISPASNLPNQKENGLAELHGEMMASLRALKKDLEHEHTLLVKATEAYTAKLKKQVKQEIHEASEISKAIDADWKNFLADLDEDTRENQGIRPAKTRRVSALEKGKIIID</sequence>
<accession>A0ABD1ZJD0</accession>
<evidence type="ECO:0000313" key="1">
    <source>
        <dbReference type="EMBL" id="KAL2651011.1"/>
    </source>
</evidence>
<reference evidence="1 2" key="1">
    <citation type="submission" date="2024-09" db="EMBL/GenBank/DDBJ databases">
        <title>Chromosome-scale assembly of Riccia fluitans.</title>
        <authorList>
            <person name="Paukszto L."/>
            <person name="Sawicki J."/>
            <person name="Karawczyk K."/>
            <person name="Piernik-Szablinska J."/>
            <person name="Szczecinska M."/>
            <person name="Mazdziarz M."/>
        </authorList>
    </citation>
    <scope>NUCLEOTIDE SEQUENCE [LARGE SCALE GENOMIC DNA]</scope>
    <source>
        <strain evidence="1">Rf_01</strain>
        <tissue evidence="1">Aerial parts of the thallus</tissue>
    </source>
</reference>
<proteinExistence type="predicted"/>
<protein>
    <submittedName>
        <fullName evidence="1">Uncharacterized protein</fullName>
    </submittedName>
</protein>